<comment type="caution">
    <text evidence="1">The sequence shown here is derived from an EMBL/GenBank/DDBJ whole genome shotgun (WGS) entry which is preliminary data.</text>
</comment>
<dbReference type="EMBL" id="JAGTIS010000010">
    <property type="protein sequence ID" value="MBT8768054.1"/>
    <property type="molecule type" value="Genomic_DNA"/>
</dbReference>
<evidence type="ECO:0000313" key="1">
    <source>
        <dbReference type="EMBL" id="MBT8768054.1"/>
    </source>
</evidence>
<name>A0ABS5XK28_9GAMM</name>
<proteinExistence type="predicted"/>
<evidence type="ECO:0000313" key="2">
    <source>
        <dbReference type="Proteomes" id="UP001519667"/>
    </source>
</evidence>
<dbReference type="RefSeq" id="WP_215377848.1">
    <property type="nucleotide sequence ID" value="NZ_JAGTIS010000010.1"/>
</dbReference>
<reference evidence="1 2" key="1">
    <citation type="submission" date="2021-04" db="EMBL/GenBank/DDBJ databases">
        <title>Pseudomonas boanensis sp. nov., a bacterium isolated from river water used for household purposes in Boane District, Mozambique.</title>
        <authorList>
            <person name="Nicklasson M."/>
            <person name="Martin-Rodriguez A.J."/>
            <person name="Thorell K."/>
            <person name="Neves L."/>
            <person name="Mussagy A."/>
            <person name="Rydberg H.A."/>
            <person name="Hernroth B."/>
            <person name="Svensson-Stadler L."/>
            <person name="Sjoling A."/>
        </authorList>
    </citation>
    <scope>NUCLEOTIDE SEQUENCE [LARGE SCALE GENOMIC DNA]</scope>
    <source>
        <strain evidence="1 2">DB1</strain>
    </source>
</reference>
<sequence>MKSRTFPKHVAWSEACMNGDHALAFVAIKQDVPEAEAAFHLVYEGSHFPRLSEACAAAEDALSKLVRIDEFDTPVFSSTSC</sequence>
<keyword evidence="2" id="KW-1185">Reference proteome</keyword>
<protein>
    <submittedName>
        <fullName evidence="1">Uncharacterized protein</fullName>
    </submittedName>
</protein>
<organism evidence="1 2">
    <name type="scientific">Metapseudomonas boanensis</name>
    <dbReference type="NCBI Taxonomy" id="2822138"/>
    <lineage>
        <taxon>Bacteria</taxon>
        <taxon>Pseudomonadati</taxon>
        <taxon>Pseudomonadota</taxon>
        <taxon>Gammaproteobacteria</taxon>
        <taxon>Pseudomonadales</taxon>
        <taxon>Pseudomonadaceae</taxon>
        <taxon>Metapseudomonas</taxon>
    </lineage>
</organism>
<dbReference type="Proteomes" id="UP001519667">
    <property type="component" value="Unassembled WGS sequence"/>
</dbReference>
<gene>
    <name evidence="1" type="ORF">J7302_18250</name>
</gene>
<accession>A0ABS5XK28</accession>